<protein>
    <submittedName>
        <fullName evidence="2">Uncharacterized protein</fullName>
    </submittedName>
</protein>
<proteinExistence type="predicted"/>
<evidence type="ECO:0000256" key="1">
    <source>
        <dbReference type="SAM" id="Phobius"/>
    </source>
</evidence>
<gene>
    <name evidence="2" type="ORF">JY651_26435</name>
</gene>
<evidence type="ECO:0000313" key="3">
    <source>
        <dbReference type="Proteomes" id="UP000662747"/>
    </source>
</evidence>
<sequence>MTDLGDGLACRGLCEAKVQSINALLSRSPAAYSASRAGYRIVGGLIGVFAVLTLIAGAGAVKEKGWVNDSILVGLVFAIFGVMLFRLGGRYRNS</sequence>
<organism evidence="2 3">
    <name type="scientific">Pyxidicoccus parkwayensis</name>
    <dbReference type="NCBI Taxonomy" id="2813578"/>
    <lineage>
        <taxon>Bacteria</taxon>
        <taxon>Pseudomonadati</taxon>
        <taxon>Myxococcota</taxon>
        <taxon>Myxococcia</taxon>
        <taxon>Myxococcales</taxon>
        <taxon>Cystobacterineae</taxon>
        <taxon>Myxococcaceae</taxon>
        <taxon>Pyxidicoccus</taxon>
    </lineage>
</organism>
<dbReference type="Proteomes" id="UP000662747">
    <property type="component" value="Chromosome"/>
</dbReference>
<keyword evidence="1" id="KW-0472">Membrane</keyword>
<keyword evidence="1" id="KW-1133">Transmembrane helix</keyword>
<keyword evidence="3" id="KW-1185">Reference proteome</keyword>
<reference evidence="2 3" key="1">
    <citation type="submission" date="2021-02" db="EMBL/GenBank/DDBJ databases">
        <title>De Novo genome assembly of isolated myxobacteria.</title>
        <authorList>
            <person name="Stevens D.C."/>
        </authorList>
    </citation>
    <scope>NUCLEOTIDE SEQUENCE [LARGE SCALE GENOMIC DNA]</scope>
    <source>
        <strain evidence="3">SCPEA02</strain>
    </source>
</reference>
<keyword evidence="1" id="KW-0812">Transmembrane</keyword>
<accession>A0ABX7NJ72</accession>
<feature type="transmembrane region" description="Helical" evidence="1">
    <location>
        <begin position="71"/>
        <end position="89"/>
    </location>
</feature>
<dbReference type="RefSeq" id="WP_206720484.1">
    <property type="nucleotide sequence ID" value="NZ_CP071090.1"/>
</dbReference>
<name>A0ABX7NJ72_9BACT</name>
<dbReference type="EMBL" id="CP071090">
    <property type="protein sequence ID" value="QSQ18896.1"/>
    <property type="molecule type" value="Genomic_DNA"/>
</dbReference>
<feature type="transmembrane region" description="Helical" evidence="1">
    <location>
        <begin position="37"/>
        <end position="59"/>
    </location>
</feature>
<evidence type="ECO:0000313" key="2">
    <source>
        <dbReference type="EMBL" id="QSQ18896.1"/>
    </source>
</evidence>